<dbReference type="OrthoDB" id="9814103at2"/>
<dbReference type="InterPro" id="IPR034660">
    <property type="entry name" value="DinB/YfiT-like"/>
</dbReference>
<evidence type="ECO:0000259" key="1">
    <source>
        <dbReference type="Pfam" id="PF12867"/>
    </source>
</evidence>
<organism evidence="2 3">
    <name type="scientific">Neolewinella aurantiaca</name>
    <dbReference type="NCBI Taxonomy" id="2602767"/>
    <lineage>
        <taxon>Bacteria</taxon>
        <taxon>Pseudomonadati</taxon>
        <taxon>Bacteroidota</taxon>
        <taxon>Saprospiria</taxon>
        <taxon>Saprospirales</taxon>
        <taxon>Lewinellaceae</taxon>
        <taxon>Neolewinella</taxon>
    </lineage>
</organism>
<dbReference type="Gene3D" id="1.20.120.450">
    <property type="entry name" value="dinb family like domain"/>
    <property type="match status" value="1"/>
</dbReference>
<proteinExistence type="predicted"/>
<accession>A0A5C7FCY6</accession>
<keyword evidence="3" id="KW-1185">Reference proteome</keyword>
<dbReference type="AlphaFoldDB" id="A0A5C7FCY6"/>
<gene>
    <name evidence="2" type="ORF">FUA23_13335</name>
</gene>
<dbReference type="Pfam" id="PF12867">
    <property type="entry name" value="DinB_2"/>
    <property type="match status" value="1"/>
</dbReference>
<name>A0A5C7FCY6_9BACT</name>
<dbReference type="RefSeq" id="WP_147931243.1">
    <property type="nucleotide sequence ID" value="NZ_VOXD01000019.1"/>
</dbReference>
<feature type="domain" description="DinB-like" evidence="1">
    <location>
        <begin position="25"/>
        <end position="143"/>
    </location>
</feature>
<comment type="caution">
    <text evidence="2">The sequence shown here is derived from an EMBL/GenBank/DDBJ whole genome shotgun (WGS) entry which is preliminary data.</text>
</comment>
<dbReference type="Proteomes" id="UP000321907">
    <property type="component" value="Unassembled WGS sequence"/>
</dbReference>
<reference evidence="2 3" key="1">
    <citation type="submission" date="2019-08" db="EMBL/GenBank/DDBJ databases">
        <title>Lewinella sp. strain SSH13 Genome sequencing and assembly.</title>
        <authorList>
            <person name="Kim I."/>
        </authorList>
    </citation>
    <scope>NUCLEOTIDE SEQUENCE [LARGE SCALE GENOMIC DNA]</scope>
    <source>
        <strain evidence="2 3">SSH13</strain>
    </source>
</reference>
<dbReference type="EMBL" id="VOXD01000019">
    <property type="protein sequence ID" value="TXF88826.1"/>
    <property type="molecule type" value="Genomic_DNA"/>
</dbReference>
<protein>
    <submittedName>
        <fullName evidence="2">DinB family protein</fullName>
    </submittedName>
</protein>
<dbReference type="InterPro" id="IPR024775">
    <property type="entry name" value="DinB-like"/>
</dbReference>
<evidence type="ECO:0000313" key="2">
    <source>
        <dbReference type="EMBL" id="TXF88826.1"/>
    </source>
</evidence>
<sequence>MLTNYLAKHLNTVYASQPWYGSGVLESLNKIPEEKWHQQHGHRTISDLIGHVIAWRNFAIARLDGRTDFGIEMNTEEDWPDCSGLSKAILLQQLADTQVALLATLERLTDADLDTHFPSQYGYSRGDLALGIMQHDIYHTGQINLLAKLLS</sequence>
<evidence type="ECO:0000313" key="3">
    <source>
        <dbReference type="Proteomes" id="UP000321907"/>
    </source>
</evidence>
<dbReference type="SUPFAM" id="SSF109854">
    <property type="entry name" value="DinB/YfiT-like putative metalloenzymes"/>
    <property type="match status" value="1"/>
</dbReference>